<feature type="domain" description="Cell wall hydrolase SleB" evidence="3">
    <location>
        <begin position="113"/>
        <end position="221"/>
    </location>
</feature>
<feature type="region of interest" description="Disordered" evidence="1">
    <location>
        <begin position="29"/>
        <end position="60"/>
    </location>
</feature>
<dbReference type="AlphaFoldDB" id="A0A2K2G178"/>
<feature type="chain" id="PRO_5014393400" description="Cell wall hydrolase SleB domain-containing protein" evidence="2">
    <location>
        <begin position="23"/>
        <end position="397"/>
    </location>
</feature>
<evidence type="ECO:0000313" key="4">
    <source>
        <dbReference type="EMBL" id="PNU04793.1"/>
    </source>
</evidence>
<keyword evidence="2" id="KW-0732">Signal</keyword>
<comment type="caution">
    <text evidence="4">The sequence shown here is derived from an EMBL/GenBank/DDBJ whole genome shotgun (WGS) entry which is preliminary data.</text>
</comment>
<organism evidence="4 5">
    <name type="scientific">Novosphingobium guangzhouense</name>
    <dbReference type="NCBI Taxonomy" id="1850347"/>
    <lineage>
        <taxon>Bacteria</taxon>
        <taxon>Pseudomonadati</taxon>
        <taxon>Pseudomonadota</taxon>
        <taxon>Alphaproteobacteria</taxon>
        <taxon>Sphingomonadales</taxon>
        <taxon>Sphingomonadaceae</taxon>
        <taxon>Novosphingobium</taxon>
    </lineage>
</organism>
<reference evidence="4 5" key="1">
    <citation type="submission" date="2016-05" db="EMBL/GenBank/DDBJ databases">
        <title>Complete genome sequence of Novosphingobium guangzhouense SA925(T).</title>
        <authorList>
            <person name="Sha S."/>
        </authorList>
    </citation>
    <scope>NUCLEOTIDE SEQUENCE [LARGE SCALE GENOMIC DNA]</scope>
    <source>
        <strain evidence="4 5">SA925</strain>
    </source>
</reference>
<dbReference type="GO" id="GO:0016787">
    <property type="term" value="F:hydrolase activity"/>
    <property type="evidence" value="ECO:0007669"/>
    <property type="project" value="InterPro"/>
</dbReference>
<feature type="signal peptide" evidence="2">
    <location>
        <begin position="1"/>
        <end position="22"/>
    </location>
</feature>
<dbReference type="Gene3D" id="1.10.10.2520">
    <property type="entry name" value="Cell wall hydrolase SleB, domain 1"/>
    <property type="match status" value="1"/>
</dbReference>
<gene>
    <name evidence="4" type="ORF">A8V01_18655</name>
</gene>
<proteinExistence type="predicted"/>
<evidence type="ECO:0000259" key="3">
    <source>
        <dbReference type="Pfam" id="PF07486"/>
    </source>
</evidence>
<accession>A0A2K2G178</accession>
<name>A0A2K2G178_9SPHN</name>
<keyword evidence="5" id="KW-1185">Reference proteome</keyword>
<feature type="compositionally biased region" description="Low complexity" evidence="1">
    <location>
        <begin position="35"/>
        <end position="45"/>
    </location>
</feature>
<protein>
    <recommendedName>
        <fullName evidence="3">Cell wall hydrolase SleB domain-containing protein</fullName>
    </recommendedName>
</protein>
<dbReference type="Proteomes" id="UP000236327">
    <property type="component" value="Unassembled WGS sequence"/>
</dbReference>
<dbReference type="Pfam" id="PF07486">
    <property type="entry name" value="Hydrolase_2"/>
    <property type="match status" value="1"/>
</dbReference>
<dbReference type="InterPro" id="IPR042047">
    <property type="entry name" value="SleB_dom1"/>
</dbReference>
<dbReference type="EMBL" id="LYMM01000031">
    <property type="protein sequence ID" value="PNU04793.1"/>
    <property type="molecule type" value="Genomic_DNA"/>
</dbReference>
<sequence>MRSGAVRAGGALTAALALSSYAAPLPVPVPDRFAPRSTPRTPSPTGMARPPFGSTAPEADTAGSAQAARLINTARVLDALPGAGRPFGFAGLADDFDRAQTCLAAAAWYEAGDDPAGERAVIQVVLNRVRHPIYPATVCGVVFQGAHLRTGCQFTFTCDGALARRPGQAAWQRARALAAAALHGAVDPTVGEATHYHADYVYPYWAPGLVKLARVGAHIFYRFPWRARGRSAAELSRTEPAVTQVAFLGSGAEHDADADAALALGTPQPDGAPPVALFAPAVAVPAARMAAPPGAMVLALDPVSPPGRWAMEALSRCAGKADCQVLGWTSAAATLRERPAFVFIRNAAARAEIALWDCARTVRADPRQCMPRDAAALGRLLAVQGPGQGHGKEGISP</sequence>
<evidence type="ECO:0000313" key="5">
    <source>
        <dbReference type="Proteomes" id="UP000236327"/>
    </source>
</evidence>
<evidence type="ECO:0000256" key="1">
    <source>
        <dbReference type="SAM" id="MobiDB-lite"/>
    </source>
</evidence>
<dbReference type="InterPro" id="IPR011105">
    <property type="entry name" value="Cell_wall_hydrolase_SleB"/>
</dbReference>
<evidence type="ECO:0000256" key="2">
    <source>
        <dbReference type="SAM" id="SignalP"/>
    </source>
</evidence>